<dbReference type="Proteomes" id="UP000001107">
    <property type="component" value="Chromosome"/>
</dbReference>
<dbReference type="GeneID" id="5325784"/>
<dbReference type="PANTHER" id="PTHR30401">
    <property type="entry name" value="TRNA 2-SELENOURIDINE SYNTHASE"/>
    <property type="match status" value="1"/>
</dbReference>
<keyword evidence="3" id="KW-1185">Reference proteome</keyword>
<dbReference type="RefSeq" id="WP_011971841.1">
    <property type="nucleotide sequence ID" value="NC_009634.1"/>
</dbReference>
<dbReference type="SUPFAM" id="SSF52540">
    <property type="entry name" value="P-loop containing nucleoside triphosphate hydrolases"/>
    <property type="match status" value="1"/>
</dbReference>
<reference evidence="2" key="1">
    <citation type="submission" date="2007-06" db="EMBL/GenBank/DDBJ databases">
        <title>Complete sequence of Methanococcus vannielii SB.</title>
        <authorList>
            <consortium name="US DOE Joint Genome Institute"/>
            <person name="Copeland A."/>
            <person name="Lucas S."/>
            <person name="Lapidus A."/>
            <person name="Barry K."/>
            <person name="Glavina del Rio T."/>
            <person name="Dalin E."/>
            <person name="Tice H."/>
            <person name="Pitluck S."/>
            <person name="Chain P."/>
            <person name="Malfatti S."/>
            <person name="Shin M."/>
            <person name="Vergez L."/>
            <person name="Schmutz J."/>
            <person name="Larimer F."/>
            <person name="Land M."/>
            <person name="Hauser L."/>
            <person name="Kyrpides N."/>
            <person name="Anderson I."/>
            <person name="Sieprawska-Lupa M."/>
            <person name="Whitman W.B."/>
            <person name="Richardson P."/>
        </authorList>
    </citation>
    <scope>NUCLEOTIDE SEQUENCE [LARGE SCALE GENOMIC DNA]</scope>
    <source>
        <strain evidence="2">SB</strain>
    </source>
</reference>
<dbReference type="GO" id="GO:0002098">
    <property type="term" value="P:tRNA wobble uridine modification"/>
    <property type="evidence" value="ECO:0007669"/>
    <property type="project" value="InterPro"/>
</dbReference>
<protein>
    <submittedName>
        <fullName evidence="2">ATP/GTP-binding site motif A (P-loop)</fullName>
    </submittedName>
</protein>
<evidence type="ECO:0000313" key="3">
    <source>
        <dbReference type="Proteomes" id="UP000001107"/>
    </source>
</evidence>
<dbReference type="InterPro" id="IPR017582">
    <property type="entry name" value="SelU"/>
</dbReference>
<dbReference type="Gene3D" id="3.40.50.300">
    <property type="entry name" value="P-loop containing nucleotide triphosphate hydrolases"/>
    <property type="match status" value="1"/>
</dbReference>
<name>A6UN65_METVS</name>
<dbReference type="EMBL" id="CP000742">
    <property type="protein sequence ID" value="ABR53937.1"/>
    <property type="molecule type" value="Genomic_DNA"/>
</dbReference>
<sequence length="219" mass="25576">MIIIGLFGKTGSGKTEILEELKKNYSVVDIECCANTRGSVLGDLYDLKQKTQSEFDNCLKKQHEFAKNKGYCIVEFEGRKIGGAEKIDIPEPYSSLEKYSYNILIECSYDSQIERLLRLYIPKNDFEKEIAINKFLDLKKAFSKPDKLKILDEIIFLVQNDRYLEASRMIEKELYSEHYLRHIRKVKHDLLVENNNILESAEIISKYVDKILKKHEINP</sequence>
<dbReference type="InterPro" id="IPR030815">
    <property type="entry name" value="Arch_SelU_Cterm"/>
</dbReference>
<dbReference type="STRING" id="406327.Mevan_0022"/>
<evidence type="ECO:0000259" key="1">
    <source>
        <dbReference type="Pfam" id="PF26341"/>
    </source>
</evidence>
<dbReference type="Pfam" id="PF26341">
    <property type="entry name" value="AAA_SelU"/>
    <property type="match status" value="1"/>
</dbReference>
<dbReference type="OrthoDB" id="61220at2157"/>
<dbReference type="HOGENOM" id="CLU_1259105_0_0_2"/>
<dbReference type="NCBIfam" id="TIGR04569">
    <property type="entry name" value="arch_SelU_Cterm"/>
    <property type="match status" value="1"/>
</dbReference>
<dbReference type="InterPro" id="IPR027417">
    <property type="entry name" value="P-loop_NTPase"/>
</dbReference>
<dbReference type="InterPro" id="IPR058840">
    <property type="entry name" value="AAA_SelU"/>
</dbReference>
<gene>
    <name evidence="2" type="ordered locus">Mevan_0022</name>
</gene>
<dbReference type="PANTHER" id="PTHR30401:SF0">
    <property type="entry name" value="TRNA 2-SELENOURIDINE SYNTHASE"/>
    <property type="match status" value="1"/>
</dbReference>
<dbReference type="KEGG" id="mvn:Mevan_0022"/>
<dbReference type="eggNOG" id="arCOG05019">
    <property type="taxonomic scope" value="Archaea"/>
</dbReference>
<accession>A6UN65</accession>
<evidence type="ECO:0000313" key="2">
    <source>
        <dbReference type="EMBL" id="ABR53937.1"/>
    </source>
</evidence>
<feature type="domain" description="tRNA 2-selenouridine synthase AAA" evidence="1">
    <location>
        <begin position="6"/>
        <end position="125"/>
    </location>
</feature>
<proteinExistence type="predicted"/>
<organism evidence="2 3">
    <name type="scientific">Methanococcus vannielii (strain ATCC 35089 / DSM 1224 / JCM 13029 / OCM 148 / SB)</name>
    <dbReference type="NCBI Taxonomy" id="406327"/>
    <lineage>
        <taxon>Archaea</taxon>
        <taxon>Methanobacteriati</taxon>
        <taxon>Methanobacteriota</taxon>
        <taxon>Methanomada group</taxon>
        <taxon>Methanococci</taxon>
        <taxon>Methanococcales</taxon>
        <taxon>Methanococcaceae</taxon>
        <taxon>Methanococcus</taxon>
    </lineage>
</organism>
<dbReference type="GO" id="GO:0043828">
    <property type="term" value="F:tRNA 2-selenouridine synthase activity"/>
    <property type="evidence" value="ECO:0007669"/>
    <property type="project" value="InterPro"/>
</dbReference>
<dbReference type="AlphaFoldDB" id="A6UN65"/>